<organism evidence="3 4">
    <name type="scientific">Legionella fallonii LLAP-10</name>
    <dbReference type="NCBI Taxonomy" id="1212491"/>
    <lineage>
        <taxon>Bacteria</taxon>
        <taxon>Pseudomonadati</taxon>
        <taxon>Pseudomonadota</taxon>
        <taxon>Gammaproteobacteria</taxon>
        <taxon>Legionellales</taxon>
        <taxon>Legionellaceae</taxon>
        <taxon>Legionella</taxon>
    </lineage>
</organism>
<dbReference type="GO" id="GO:0006744">
    <property type="term" value="P:ubiquinone biosynthetic process"/>
    <property type="evidence" value="ECO:0007669"/>
    <property type="project" value="UniProtKB-UniRule"/>
</dbReference>
<protein>
    <recommendedName>
        <fullName evidence="1">Ubiquinone biosynthesis accessory factor UbiJ</fullName>
    </recommendedName>
</protein>
<feature type="domain" description="SCP2" evidence="2">
    <location>
        <begin position="26"/>
        <end position="125"/>
    </location>
</feature>
<keyword evidence="4" id="KW-1185">Reference proteome</keyword>
<evidence type="ECO:0000256" key="1">
    <source>
        <dbReference type="HAMAP-Rule" id="MF_02215"/>
    </source>
</evidence>
<dbReference type="SUPFAM" id="SSF55718">
    <property type="entry name" value="SCP-like"/>
    <property type="match status" value="1"/>
</dbReference>
<dbReference type="PANTHER" id="PTHR38693">
    <property type="entry name" value="UBIQUINONE BIOSYNTHESIS PROTEIN UBIJ"/>
    <property type="match status" value="1"/>
</dbReference>
<comment type="function">
    <text evidence="1">Required for ubiquinone (coenzyme Q) biosynthesis. Binds hydrophobic ubiquinone biosynthetic intermediates via its SCP2 domain and is essential for the stability of the Ubi complex. May constitute a docking platform where Ubi enzymes assemble and access their SCP2-bound polyprenyl substrates.</text>
</comment>
<dbReference type="HAMAP" id="MF_02215">
    <property type="entry name" value="UbiJ"/>
    <property type="match status" value="1"/>
</dbReference>
<accession>A0A098GBV4</accession>
<keyword evidence="1" id="KW-0963">Cytoplasm</keyword>
<dbReference type="InterPro" id="IPR038989">
    <property type="entry name" value="UbiJ"/>
</dbReference>
<keyword evidence="1" id="KW-0831">Ubiquinone biosynthesis</keyword>
<sequence length="217" mass="25166">MRCTLPTNIELIMLKKYSLKALQKAINQAMNLDEHMPDKLKALHGKVLKMVITPLNVSFFIQFDEDKMLLLDRYENQPDTIIHSSPIGLIRLSLLPASKARSLFNDKVHMSGDIELGQKVKKLFDEMDIDWEGHLAHFTGDVVAHQIGSLVRKGIAFKRQLSQNMRHNITEYLQEELRLFPSRDELEDFYNDVDELLLNVERVQAHINQLLNKNEPH</sequence>
<proteinExistence type="inferred from homology"/>
<comment type="pathway">
    <text evidence="1">Cofactor biosynthesis; ubiquinone biosynthesis.</text>
</comment>
<dbReference type="UniPathway" id="UPA00232"/>
<dbReference type="AlphaFoldDB" id="A0A098GBV4"/>
<dbReference type="Proteomes" id="UP000032430">
    <property type="component" value="Chromosome I"/>
</dbReference>
<dbReference type="Pfam" id="PF02036">
    <property type="entry name" value="SCP2"/>
    <property type="match status" value="1"/>
</dbReference>
<dbReference type="HOGENOM" id="CLU_100130_2_0_6"/>
<reference evidence="4" key="1">
    <citation type="submission" date="2014-09" db="EMBL/GenBank/DDBJ databases">
        <authorList>
            <person name="Gomez-Valero L."/>
        </authorList>
    </citation>
    <scope>NUCLEOTIDE SEQUENCE [LARGE SCALE GENOMIC DNA]</scope>
    <source>
        <strain evidence="4">ATCC700992</strain>
    </source>
</reference>
<dbReference type="EMBL" id="LN614827">
    <property type="protein sequence ID" value="CEG58966.1"/>
    <property type="molecule type" value="Genomic_DNA"/>
</dbReference>
<dbReference type="InterPro" id="IPR036527">
    <property type="entry name" value="SCP2_sterol-bd_dom_sf"/>
</dbReference>
<dbReference type="STRING" id="1212491.LFA_3641"/>
<evidence type="ECO:0000313" key="4">
    <source>
        <dbReference type="Proteomes" id="UP000032430"/>
    </source>
</evidence>
<comment type="subcellular location">
    <subcellularLocation>
        <location evidence="1">Cytoplasm</location>
    </subcellularLocation>
</comment>
<dbReference type="GO" id="GO:0005737">
    <property type="term" value="C:cytoplasm"/>
    <property type="evidence" value="ECO:0007669"/>
    <property type="project" value="UniProtKB-SubCell"/>
</dbReference>
<gene>
    <name evidence="1" type="primary">ubiJ</name>
    <name evidence="3" type="ORF">LFA_3641</name>
</gene>
<comment type="similarity">
    <text evidence="1">Belongs to the UbiJ family.</text>
</comment>
<dbReference type="KEGG" id="lfa:LFA_3641"/>
<evidence type="ECO:0000313" key="3">
    <source>
        <dbReference type="EMBL" id="CEG58966.1"/>
    </source>
</evidence>
<evidence type="ECO:0000259" key="2">
    <source>
        <dbReference type="Pfam" id="PF02036"/>
    </source>
</evidence>
<name>A0A098GBV4_9GAMM</name>
<dbReference type="PANTHER" id="PTHR38693:SF1">
    <property type="entry name" value="UBIQUINONE BIOSYNTHESIS ACCESSORY FACTOR UBIJ"/>
    <property type="match status" value="1"/>
</dbReference>
<dbReference type="InterPro" id="IPR003033">
    <property type="entry name" value="SCP2_sterol-bd_dom"/>
</dbReference>